<dbReference type="AlphaFoldDB" id="A0A9X2PCJ7"/>
<dbReference type="SUPFAM" id="SSF53335">
    <property type="entry name" value="S-adenosyl-L-methionine-dependent methyltransferases"/>
    <property type="match status" value="1"/>
</dbReference>
<dbReference type="GO" id="GO:0008168">
    <property type="term" value="F:methyltransferase activity"/>
    <property type="evidence" value="ECO:0007669"/>
    <property type="project" value="UniProtKB-KW"/>
</dbReference>
<evidence type="ECO:0000313" key="2">
    <source>
        <dbReference type="EMBL" id="MCR9016240.1"/>
    </source>
</evidence>
<dbReference type="PANTHER" id="PTHR43861">
    <property type="entry name" value="TRANS-ACONITATE 2-METHYLTRANSFERASE-RELATED"/>
    <property type="match status" value="1"/>
</dbReference>
<dbReference type="EMBL" id="JANSUY010000013">
    <property type="protein sequence ID" value="MCR9016240.1"/>
    <property type="molecule type" value="Genomic_DNA"/>
</dbReference>
<comment type="caution">
    <text evidence="2">The sequence shown here is derived from an EMBL/GenBank/DDBJ whole genome shotgun (WGS) entry which is preliminary data.</text>
</comment>
<dbReference type="GO" id="GO:0032259">
    <property type="term" value="P:methylation"/>
    <property type="evidence" value="ECO:0007669"/>
    <property type="project" value="UniProtKB-KW"/>
</dbReference>
<keyword evidence="2" id="KW-0489">Methyltransferase</keyword>
<keyword evidence="3" id="KW-1185">Reference proteome</keyword>
<evidence type="ECO:0000313" key="3">
    <source>
        <dbReference type="Proteomes" id="UP001142175"/>
    </source>
</evidence>
<evidence type="ECO:0000259" key="1">
    <source>
        <dbReference type="Pfam" id="PF13847"/>
    </source>
</evidence>
<dbReference type="InterPro" id="IPR025714">
    <property type="entry name" value="Methyltranfer_dom"/>
</dbReference>
<accession>A0A9X2PCJ7</accession>
<dbReference type="Gene3D" id="3.40.50.150">
    <property type="entry name" value="Vaccinia Virus protein VP39"/>
    <property type="match status" value="1"/>
</dbReference>
<dbReference type="InterPro" id="IPR029063">
    <property type="entry name" value="SAM-dependent_MTases_sf"/>
</dbReference>
<feature type="domain" description="Methyltransferase" evidence="1">
    <location>
        <begin position="64"/>
        <end position="167"/>
    </location>
</feature>
<organism evidence="2 3">
    <name type="scientific">Aquiflexum gelatinilyticum</name>
    <dbReference type="NCBI Taxonomy" id="2961943"/>
    <lineage>
        <taxon>Bacteria</taxon>
        <taxon>Pseudomonadati</taxon>
        <taxon>Bacteroidota</taxon>
        <taxon>Cytophagia</taxon>
        <taxon>Cytophagales</taxon>
        <taxon>Cyclobacteriaceae</taxon>
        <taxon>Aquiflexum</taxon>
    </lineage>
</organism>
<sequence length="252" mass="29080">MKTNTVETWKKFGKEDPYYGVLSDPKYKSDKITDKGLSDFFATGKTYVMETLHRIEKLYGSDLSNAAILDFGCGVGRLAIPFSFVTKNRTVGIDVSPEILEKAKSHAMEMKAENIEFLLSEGKTLPQTGKFDFINSYIVLQHIETKSGMLIIQQLLDRLEVGGIMQIQATYGNNWPKIKYFHYYLRAHYSLYNFVYSCLKNRSLKVEPMMQMNPYDPKELFSLFSRYSNNIHIELTDHTGFLGASYMIKREF</sequence>
<dbReference type="RefSeq" id="WP_258424093.1">
    <property type="nucleotide sequence ID" value="NZ_JANSUY010000013.1"/>
</dbReference>
<gene>
    <name evidence="2" type="ORF">NU887_14440</name>
</gene>
<dbReference type="Proteomes" id="UP001142175">
    <property type="component" value="Unassembled WGS sequence"/>
</dbReference>
<protein>
    <submittedName>
        <fullName evidence="2">Class I SAM-dependent methyltransferase</fullName>
    </submittedName>
</protein>
<proteinExistence type="predicted"/>
<keyword evidence="2" id="KW-0808">Transferase</keyword>
<dbReference type="Pfam" id="PF13847">
    <property type="entry name" value="Methyltransf_31"/>
    <property type="match status" value="1"/>
</dbReference>
<name>A0A9X2PCJ7_9BACT</name>
<dbReference type="CDD" id="cd02440">
    <property type="entry name" value="AdoMet_MTases"/>
    <property type="match status" value="1"/>
</dbReference>
<reference evidence="2" key="1">
    <citation type="submission" date="2022-08" db="EMBL/GenBank/DDBJ databases">
        <authorList>
            <person name="Zhang D."/>
        </authorList>
    </citation>
    <scope>NUCLEOTIDE SEQUENCE</scope>
    <source>
        <strain evidence="2">XJ19-11</strain>
    </source>
</reference>